<accession>A0ABU1J215</accession>
<comment type="caution">
    <text evidence="1">The sequence shown here is derived from an EMBL/GenBank/DDBJ whole genome shotgun (WGS) entry which is preliminary data.</text>
</comment>
<reference evidence="1 2" key="1">
    <citation type="submission" date="2023-07" db="EMBL/GenBank/DDBJ databases">
        <title>Genomic Encyclopedia of Type Strains, Phase IV (KMG-IV): sequencing the most valuable type-strain genomes for metagenomic binning, comparative biology and taxonomic classification.</title>
        <authorList>
            <person name="Goeker M."/>
        </authorList>
    </citation>
    <scope>NUCLEOTIDE SEQUENCE [LARGE SCALE GENOMIC DNA]</scope>
    <source>
        <strain evidence="1 2">DSM 22170</strain>
    </source>
</reference>
<dbReference type="EMBL" id="JAVDQH010000008">
    <property type="protein sequence ID" value="MDR6244523.1"/>
    <property type="molecule type" value="Genomic_DNA"/>
</dbReference>
<dbReference type="RefSeq" id="WP_188773915.1">
    <property type="nucleotide sequence ID" value="NZ_BMMB01000001.1"/>
</dbReference>
<protein>
    <recommendedName>
        <fullName evidence="3">DUF1802 domain-containing protein</fullName>
    </recommendedName>
</protein>
<evidence type="ECO:0000313" key="1">
    <source>
        <dbReference type="EMBL" id="MDR6244523.1"/>
    </source>
</evidence>
<dbReference type="Proteomes" id="UP001185028">
    <property type="component" value="Unassembled WGS sequence"/>
</dbReference>
<proteinExistence type="predicted"/>
<gene>
    <name evidence="1" type="ORF">JOC58_002416</name>
</gene>
<organism evidence="1 2">
    <name type="scientific">Paenibacillus hunanensis</name>
    <dbReference type="NCBI Taxonomy" id="539262"/>
    <lineage>
        <taxon>Bacteria</taxon>
        <taxon>Bacillati</taxon>
        <taxon>Bacillota</taxon>
        <taxon>Bacilli</taxon>
        <taxon>Bacillales</taxon>
        <taxon>Paenibacillaceae</taxon>
        <taxon>Paenibacillus</taxon>
    </lineage>
</organism>
<dbReference type="InterPro" id="IPR014923">
    <property type="entry name" value="DUF1802"/>
</dbReference>
<keyword evidence="2" id="KW-1185">Reference proteome</keyword>
<name>A0ABU1J215_9BACL</name>
<dbReference type="Pfam" id="PF08819">
    <property type="entry name" value="DUF1802"/>
    <property type="match status" value="1"/>
</dbReference>
<evidence type="ECO:0008006" key="3">
    <source>
        <dbReference type="Google" id="ProtNLM"/>
    </source>
</evidence>
<evidence type="ECO:0000313" key="2">
    <source>
        <dbReference type="Proteomes" id="UP001185028"/>
    </source>
</evidence>
<dbReference type="InterPro" id="IPR008307">
    <property type="entry name" value="UCP018957"/>
</dbReference>
<dbReference type="PIRSF" id="PIRSF018957">
    <property type="entry name" value="UCP018957"/>
    <property type="match status" value="1"/>
</dbReference>
<sequence>MTDHEPRTIALKEWASAIQALAEGQQILLMRKGGIIEETRSFELKERAFYLYPTYEHQRSELLKPEHRHVVEESLQQWSPEQQTASIRLYAEVTDDLEITSQEELDRLRDHHIWTDTFAEERLRWKKKNPLHVLILRVYILERPVDIPVEEQYIGCKSWISIPSGPVTSEMTPVLDAAEFEVMRSALLLSLQEQNIPNHKA</sequence>